<feature type="domain" description="N-acetyltransferase" evidence="2">
    <location>
        <begin position="31"/>
        <end position="160"/>
    </location>
</feature>
<keyword evidence="4" id="KW-1185">Reference proteome</keyword>
<protein>
    <submittedName>
        <fullName evidence="3">GNAT family N-acetyltransferase</fullName>
    </submittedName>
</protein>
<dbReference type="CDD" id="cd04301">
    <property type="entry name" value="NAT_SF"/>
    <property type="match status" value="1"/>
</dbReference>
<accession>A0ABS3QN44</accession>
<sequence length="309" mass="33303">MTPTPSSVAVPAVPPTPNTQAAPVTELLREEPIRRLRLDDLPACLRLAQNRSWPPEEQKWRFLFAAGQVYGLADPAGELAATVVLTPYGPELAVIGMVLVAARYNRQGLGRRLMQHALAEAHGTPVALYATEAGRPLYEELGFRTLIASTTHVGYFQPRPATTGPGRVRPATLADSAAIFRLDAQVTGTNRQAVLDQLLVFAEHWWVLEHNGVIKGYAAAWRNIGQVVMGPVIAPDAAGAQQLVAAAGKALGPAELLRLEVDARHPTLLAWVPQHGLQPTFTTSLMLHGTDALPGNRTQLFSPIMLALD</sequence>
<gene>
    <name evidence="3" type="ORF">J4E00_24270</name>
</gene>
<dbReference type="Gene3D" id="3.40.630.30">
    <property type="match status" value="1"/>
</dbReference>
<dbReference type="SUPFAM" id="SSF55729">
    <property type="entry name" value="Acyl-CoA N-acyltransferases (Nat)"/>
    <property type="match status" value="1"/>
</dbReference>
<name>A0ABS3QN44_9BACT</name>
<dbReference type="PROSITE" id="PS51186">
    <property type="entry name" value="GNAT"/>
    <property type="match status" value="1"/>
</dbReference>
<dbReference type="InterPro" id="IPR016181">
    <property type="entry name" value="Acyl_CoA_acyltransferase"/>
</dbReference>
<dbReference type="Gene3D" id="3.40.630.90">
    <property type="match status" value="1"/>
</dbReference>
<dbReference type="InterPro" id="IPR041496">
    <property type="entry name" value="YitH/HolE_GNAT"/>
</dbReference>
<dbReference type="InterPro" id="IPR000182">
    <property type="entry name" value="GNAT_dom"/>
</dbReference>
<dbReference type="InterPro" id="IPR052729">
    <property type="entry name" value="Acyl/Acetyltrans_Enzymes"/>
</dbReference>
<dbReference type="Pfam" id="PF18014">
    <property type="entry name" value="Acetyltransf_18"/>
    <property type="match status" value="1"/>
</dbReference>
<evidence type="ECO:0000313" key="3">
    <source>
        <dbReference type="EMBL" id="MBO2012204.1"/>
    </source>
</evidence>
<dbReference type="Proteomes" id="UP000664369">
    <property type="component" value="Unassembled WGS sequence"/>
</dbReference>
<reference evidence="3 4" key="1">
    <citation type="submission" date="2021-03" db="EMBL/GenBank/DDBJ databases">
        <authorList>
            <person name="Kim M.K."/>
        </authorList>
    </citation>
    <scope>NUCLEOTIDE SEQUENCE [LARGE SCALE GENOMIC DNA]</scope>
    <source>
        <strain evidence="3 4">BT442</strain>
    </source>
</reference>
<evidence type="ECO:0000259" key="2">
    <source>
        <dbReference type="PROSITE" id="PS51186"/>
    </source>
</evidence>
<feature type="region of interest" description="Disordered" evidence="1">
    <location>
        <begin position="1"/>
        <end position="21"/>
    </location>
</feature>
<organism evidence="3 4">
    <name type="scientific">Hymenobacter negativus</name>
    <dbReference type="NCBI Taxonomy" id="2795026"/>
    <lineage>
        <taxon>Bacteria</taxon>
        <taxon>Pseudomonadati</taxon>
        <taxon>Bacteroidota</taxon>
        <taxon>Cytophagia</taxon>
        <taxon>Cytophagales</taxon>
        <taxon>Hymenobacteraceae</taxon>
        <taxon>Hymenobacter</taxon>
    </lineage>
</organism>
<dbReference type="PANTHER" id="PTHR47237">
    <property type="entry name" value="SLL0310 PROTEIN"/>
    <property type="match status" value="1"/>
</dbReference>
<proteinExistence type="predicted"/>
<comment type="caution">
    <text evidence="3">The sequence shown here is derived from an EMBL/GenBank/DDBJ whole genome shotgun (WGS) entry which is preliminary data.</text>
</comment>
<evidence type="ECO:0000256" key="1">
    <source>
        <dbReference type="SAM" id="MobiDB-lite"/>
    </source>
</evidence>
<dbReference type="RefSeq" id="WP_236050130.1">
    <property type="nucleotide sequence ID" value="NZ_JAGETZ010000015.1"/>
</dbReference>
<dbReference type="PANTHER" id="PTHR47237:SF2">
    <property type="entry name" value="BLL4206 PROTEIN"/>
    <property type="match status" value="1"/>
</dbReference>
<dbReference type="EMBL" id="JAGETZ010000015">
    <property type="protein sequence ID" value="MBO2012204.1"/>
    <property type="molecule type" value="Genomic_DNA"/>
</dbReference>
<dbReference type="Pfam" id="PF00583">
    <property type="entry name" value="Acetyltransf_1"/>
    <property type="match status" value="1"/>
</dbReference>
<evidence type="ECO:0000313" key="4">
    <source>
        <dbReference type="Proteomes" id="UP000664369"/>
    </source>
</evidence>
<feature type="compositionally biased region" description="Low complexity" evidence="1">
    <location>
        <begin position="1"/>
        <end position="11"/>
    </location>
</feature>